<dbReference type="GO" id="GO:0004540">
    <property type="term" value="F:RNA nuclease activity"/>
    <property type="evidence" value="ECO:0007669"/>
    <property type="project" value="InterPro"/>
</dbReference>
<sequence>MTCTTETEGPRENPTSNFDDWETRQGNDPADPRNGRLYEYPVKRLVQPSPLAAEFRFDKPPHGAKKCQPPPVTSDRKKYQRRWMVPPNDPGPIRTVVDKDGRLVGAMYHPKGNAAGYERAPLEPLDRDGRGELARHNDLEARGGRATWPKRGPAEGWPEQ</sequence>
<protein>
    <submittedName>
        <fullName evidence="4">Uncharacterized protein</fullName>
    </submittedName>
</protein>
<dbReference type="AlphaFoldDB" id="A0AAN6PUG5"/>
<proteinExistence type="predicted"/>
<feature type="region of interest" description="Disordered" evidence="3">
    <location>
        <begin position="1"/>
        <end position="37"/>
    </location>
</feature>
<organism evidence="4 5">
    <name type="scientific">Parathielavia hyrcaniae</name>
    <dbReference type="NCBI Taxonomy" id="113614"/>
    <lineage>
        <taxon>Eukaryota</taxon>
        <taxon>Fungi</taxon>
        <taxon>Dikarya</taxon>
        <taxon>Ascomycota</taxon>
        <taxon>Pezizomycotina</taxon>
        <taxon>Sordariomycetes</taxon>
        <taxon>Sordariomycetidae</taxon>
        <taxon>Sordariales</taxon>
        <taxon>Chaetomiaceae</taxon>
        <taxon>Parathielavia</taxon>
    </lineage>
</organism>
<feature type="compositionally biased region" description="Basic and acidic residues" evidence="3">
    <location>
        <begin position="21"/>
        <end position="36"/>
    </location>
</feature>
<dbReference type="InterPro" id="IPR016191">
    <property type="entry name" value="Ribonuclease/ribotoxin"/>
</dbReference>
<dbReference type="GO" id="GO:0003723">
    <property type="term" value="F:RNA binding"/>
    <property type="evidence" value="ECO:0007669"/>
    <property type="project" value="InterPro"/>
</dbReference>
<gene>
    <name evidence="4" type="ORF">N658DRAFT_561294</name>
</gene>
<evidence type="ECO:0000256" key="1">
    <source>
        <dbReference type="ARBA" id="ARBA00022722"/>
    </source>
</evidence>
<dbReference type="EMBL" id="MU863662">
    <property type="protein sequence ID" value="KAK4098145.1"/>
    <property type="molecule type" value="Genomic_DNA"/>
</dbReference>
<comment type="caution">
    <text evidence="4">The sequence shown here is derived from an EMBL/GenBank/DDBJ whole genome shotgun (WGS) entry which is preliminary data.</text>
</comment>
<evidence type="ECO:0000313" key="5">
    <source>
        <dbReference type="Proteomes" id="UP001305647"/>
    </source>
</evidence>
<dbReference type="SUPFAM" id="SSF53933">
    <property type="entry name" value="Microbial ribonucleases"/>
    <property type="match status" value="1"/>
</dbReference>
<evidence type="ECO:0000313" key="4">
    <source>
        <dbReference type="EMBL" id="KAK4098145.1"/>
    </source>
</evidence>
<feature type="compositionally biased region" description="Polar residues" evidence="3">
    <location>
        <begin position="1"/>
        <end position="18"/>
    </location>
</feature>
<reference evidence="4" key="2">
    <citation type="submission" date="2023-05" db="EMBL/GenBank/DDBJ databases">
        <authorList>
            <consortium name="Lawrence Berkeley National Laboratory"/>
            <person name="Steindorff A."/>
            <person name="Hensen N."/>
            <person name="Bonometti L."/>
            <person name="Westerberg I."/>
            <person name="Brannstrom I.O."/>
            <person name="Guillou S."/>
            <person name="Cros-Aarteil S."/>
            <person name="Calhoun S."/>
            <person name="Haridas S."/>
            <person name="Kuo A."/>
            <person name="Mondo S."/>
            <person name="Pangilinan J."/>
            <person name="Riley R."/>
            <person name="Labutti K."/>
            <person name="Andreopoulos B."/>
            <person name="Lipzen A."/>
            <person name="Chen C."/>
            <person name="Yanf M."/>
            <person name="Daum C."/>
            <person name="Ng V."/>
            <person name="Clum A."/>
            <person name="Ohm R."/>
            <person name="Martin F."/>
            <person name="Silar P."/>
            <person name="Natvig D."/>
            <person name="Lalanne C."/>
            <person name="Gautier V."/>
            <person name="Ament-Velasquez S.L."/>
            <person name="Kruys A."/>
            <person name="Hutchinson M.I."/>
            <person name="Powell A.J."/>
            <person name="Barry K."/>
            <person name="Miller A.N."/>
            <person name="Grigoriev I.V."/>
            <person name="Debuchy R."/>
            <person name="Gladieux P."/>
            <person name="Thoren M.H."/>
            <person name="Johannesson H."/>
        </authorList>
    </citation>
    <scope>NUCLEOTIDE SEQUENCE</scope>
    <source>
        <strain evidence="4">CBS 757.83</strain>
    </source>
</reference>
<name>A0AAN6PUG5_9PEZI</name>
<dbReference type="GO" id="GO:0016787">
    <property type="term" value="F:hydrolase activity"/>
    <property type="evidence" value="ECO:0007669"/>
    <property type="project" value="UniProtKB-KW"/>
</dbReference>
<feature type="region of interest" description="Disordered" evidence="3">
    <location>
        <begin position="55"/>
        <end position="95"/>
    </location>
</feature>
<feature type="compositionally biased region" description="Basic and acidic residues" evidence="3">
    <location>
        <begin position="120"/>
        <end position="143"/>
    </location>
</feature>
<dbReference type="Proteomes" id="UP001305647">
    <property type="component" value="Unassembled WGS sequence"/>
</dbReference>
<accession>A0AAN6PUG5</accession>
<reference evidence="4" key="1">
    <citation type="journal article" date="2023" name="Mol. Phylogenet. Evol.">
        <title>Genome-scale phylogeny and comparative genomics of the fungal order Sordariales.</title>
        <authorList>
            <person name="Hensen N."/>
            <person name="Bonometti L."/>
            <person name="Westerberg I."/>
            <person name="Brannstrom I.O."/>
            <person name="Guillou S."/>
            <person name="Cros-Aarteil S."/>
            <person name="Calhoun S."/>
            <person name="Haridas S."/>
            <person name="Kuo A."/>
            <person name="Mondo S."/>
            <person name="Pangilinan J."/>
            <person name="Riley R."/>
            <person name="LaButti K."/>
            <person name="Andreopoulos B."/>
            <person name="Lipzen A."/>
            <person name="Chen C."/>
            <person name="Yan M."/>
            <person name="Daum C."/>
            <person name="Ng V."/>
            <person name="Clum A."/>
            <person name="Steindorff A."/>
            <person name="Ohm R.A."/>
            <person name="Martin F."/>
            <person name="Silar P."/>
            <person name="Natvig D.O."/>
            <person name="Lalanne C."/>
            <person name="Gautier V."/>
            <person name="Ament-Velasquez S.L."/>
            <person name="Kruys A."/>
            <person name="Hutchinson M.I."/>
            <person name="Powell A.J."/>
            <person name="Barry K."/>
            <person name="Miller A.N."/>
            <person name="Grigoriev I.V."/>
            <person name="Debuchy R."/>
            <person name="Gladieux P."/>
            <person name="Hiltunen Thoren M."/>
            <person name="Johannesson H."/>
        </authorList>
    </citation>
    <scope>NUCLEOTIDE SEQUENCE</scope>
    <source>
        <strain evidence="4">CBS 757.83</strain>
    </source>
</reference>
<evidence type="ECO:0000256" key="2">
    <source>
        <dbReference type="ARBA" id="ARBA00022801"/>
    </source>
</evidence>
<keyword evidence="5" id="KW-1185">Reference proteome</keyword>
<keyword evidence="2" id="KW-0378">Hydrolase</keyword>
<evidence type="ECO:0000256" key="3">
    <source>
        <dbReference type="SAM" id="MobiDB-lite"/>
    </source>
</evidence>
<feature type="region of interest" description="Disordered" evidence="3">
    <location>
        <begin position="107"/>
        <end position="160"/>
    </location>
</feature>
<keyword evidence="1" id="KW-0540">Nuclease</keyword>